<dbReference type="SMART" id="SM00322">
    <property type="entry name" value="KH"/>
    <property type="match status" value="3"/>
</dbReference>
<organism evidence="5 6">
    <name type="scientific">Acaulospora morrowiae</name>
    <dbReference type="NCBI Taxonomy" id="94023"/>
    <lineage>
        <taxon>Eukaryota</taxon>
        <taxon>Fungi</taxon>
        <taxon>Fungi incertae sedis</taxon>
        <taxon>Mucoromycota</taxon>
        <taxon>Glomeromycotina</taxon>
        <taxon>Glomeromycetes</taxon>
        <taxon>Diversisporales</taxon>
        <taxon>Acaulosporaceae</taxon>
        <taxon>Acaulospora</taxon>
    </lineage>
</organism>
<proteinExistence type="predicted"/>
<feature type="compositionally biased region" description="Basic and acidic residues" evidence="3">
    <location>
        <begin position="216"/>
        <end position="270"/>
    </location>
</feature>
<dbReference type="PROSITE" id="PS50084">
    <property type="entry name" value="KH_TYPE_1"/>
    <property type="match status" value="3"/>
</dbReference>
<feature type="compositionally biased region" description="Polar residues" evidence="3">
    <location>
        <begin position="474"/>
        <end position="486"/>
    </location>
</feature>
<feature type="compositionally biased region" description="Basic and acidic residues" evidence="3">
    <location>
        <begin position="596"/>
        <end position="613"/>
    </location>
</feature>
<sequence>NEMEKDLTVESKEVPEVLEKPLGEPLNLVVNNSETNTNIYEPEQKHLVETTSDVISDAQPSTSLEEPQPNQLSQEHTNPVYVESPKSHENSETVESQKQINIPEQLEQDKSSIPKNEIVRVPESIEIPQPPPSNQPDIESTPEVGKNDENPVDNSMVTDAPSQSPIAANPGSQVEFNTAMAKVKEIAAKLGVKPTVESTSPQNHNNSTATQQGVKRSHDDSYSSHGSRDSRDEYRDEYRRDSYNRRERGNRYDDYGRESKRTAYDVDNGGRHRYGLGSEERRSYHGSHYGPGGDSSRSTTHEEFKVPNAVVGLVIGRGGENLKRIEKQTGARIQFSQDQPPDVVERRVTITGTQEDVKSAKAMVQQLVEDAINGNSTSRRDSQGFNRSITIHIPSSKVGVVIGRGGETIRDLQDRSGARINVTPDSAASPQSNDRPVTLIGDESAVQRAKALIDEIVNTGESSLSDRHSKDYRSNSYSGASTYSNDSHGSNYGGGGGHYGPPSGHYGGPPGGKSSQDGITIQVPNDSVGLIIGKGGETVRALQQQSGARIQIEPVHGVPPAERNVQITGSSENIAIAKQLILEKAASGNDYSSAHFVDDDARERPSRHGDQGRGDYGSGNYQQSSYQQ</sequence>
<dbReference type="AlphaFoldDB" id="A0A9N9NFF0"/>
<dbReference type="SUPFAM" id="SSF54791">
    <property type="entry name" value="Eukaryotic type KH-domain (KH-domain type I)"/>
    <property type="match status" value="3"/>
</dbReference>
<dbReference type="GO" id="GO:0003723">
    <property type="term" value="F:RNA binding"/>
    <property type="evidence" value="ECO:0007669"/>
    <property type="project" value="UniProtKB-UniRule"/>
</dbReference>
<evidence type="ECO:0000256" key="3">
    <source>
        <dbReference type="SAM" id="MobiDB-lite"/>
    </source>
</evidence>
<evidence type="ECO:0000256" key="1">
    <source>
        <dbReference type="ARBA" id="ARBA00022737"/>
    </source>
</evidence>
<name>A0A9N9NFF0_9GLOM</name>
<feature type="domain" description="K Homology" evidence="4">
    <location>
        <begin position="385"/>
        <end position="458"/>
    </location>
</feature>
<feature type="compositionally biased region" description="Low complexity" evidence="3">
    <location>
        <begin position="618"/>
        <end position="628"/>
    </location>
</feature>
<feature type="non-terminal residue" evidence="5">
    <location>
        <position position="628"/>
    </location>
</feature>
<evidence type="ECO:0000256" key="2">
    <source>
        <dbReference type="PROSITE-ProRule" id="PRU00117"/>
    </source>
</evidence>
<dbReference type="InterPro" id="IPR004088">
    <property type="entry name" value="KH_dom_type_1"/>
</dbReference>
<feature type="compositionally biased region" description="Polar residues" evidence="3">
    <location>
        <begin position="93"/>
        <end position="102"/>
    </location>
</feature>
<evidence type="ECO:0000313" key="5">
    <source>
        <dbReference type="EMBL" id="CAG8726927.1"/>
    </source>
</evidence>
<dbReference type="Pfam" id="PF00013">
    <property type="entry name" value="KH_1"/>
    <property type="match status" value="3"/>
</dbReference>
<dbReference type="Proteomes" id="UP000789342">
    <property type="component" value="Unassembled WGS sequence"/>
</dbReference>
<keyword evidence="1" id="KW-0677">Repeat</keyword>
<evidence type="ECO:0000259" key="4">
    <source>
        <dbReference type="SMART" id="SM00322"/>
    </source>
</evidence>
<feature type="region of interest" description="Disordered" evidence="3">
    <location>
        <begin position="49"/>
        <end position="173"/>
    </location>
</feature>
<feature type="domain" description="K Homology" evidence="4">
    <location>
        <begin position="515"/>
        <end position="586"/>
    </location>
</feature>
<reference evidence="5" key="1">
    <citation type="submission" date="2021-06" db="EMBL/GenBank/DDBJ databases">
        <authorList>
            <person name="Kallberg Y."/>
            <person name="Tangrot J."/>
            <person name="Rosling A."/>
        </authorList>
    </citation>
    <scope>NUCLEOTIDE SEQUENCE</scope>
    <source>
        <strain evidence="5">CL551</strain>
    </source>
</reference>
<feature type="region of interest" description="Disordered" evidence="3">
    <location>
        <begin position="412"/>
        <end position="437"/>
    </location>
</feature>
<feature type="domain" description="K Homology" evidence="4">
    <location>
        <begin position="298"/>
        <end position="369"/>
    </location>
</feature>
<feature type="compositionally biased region" description="Basic and acidic residues" evidence="3">
    <location>
        <begin position="464"/>
        <end position="473"/>
    </location>
</feature>
<accession>A0A9N9NFF0</accession>
<dbReference type="PANTHER" id="PTHR10288">
    <property type="entry name" value="KH DOMAIN CONTAINING RNA BINDING PROTEIN"/>
    <property type="match status" value="1"/>
</dbReference>
<feature type="region of interest" description="Disordered" evidence="3">
    <location>
        <begin position="461"/>
        <end position="519"/>
    </location>
</feature>
<evidence type="ECO:0000313" key="6">
    <source>
        <dbReference type="Proteomes" id="UP000789342"/>
    </source>
</evidence>
<feature type="region of interest" description="Disordered" evidence="3">
    <location>
        <begin position="194"/>
        <end position="301"/>
    </location>
</feature>
<feature type="region of interest" description="Disordered" evidence="3">
    <location>
        <begin position="591"/>
        <end position="628"/>
    </location>
</feature>
<feature type="compositionally biased region" description="Polar residues" evidence="3">
    <location>
        <begin position="196"/>
        <end position="214"/>
    </location>
</feature>
<dbReference type="InterPro" id="IPR004087">
    <property type="entry name" value="KH_dom"/>
</dbReference>
<feature type="non-terminal residue" evidence="5">
    <location>
        <position position="1"/>
    </location>
</feature>
<feature type="compositionally biased region" description="Polar residues" evidence="3">
    <location>
        <begin position="152"/>
        <end position="173"/>
    </location>
</feature>
<dbReference type="InterPro" id="IPR036612">
    <property type="entry name" value="KH_dom_type_1_sf"/>
</dbReference>
<keyword evidence="2" id="KW-0694">RNA-binding</keyword>
<comment type="caution">
    <text evidence="5">The sequence shown here is derived from an EMBL/GenBank/DDBJ whole genome shotgun (WGS) entry which is preliminary data.</text>
</comment>
<keyword evidence="6" id="KW-1185">Reference proteome</keyword>
<feature type="compositionally biased region" description="Gly residues" evidence="3">
    <location>
        <begin position="491"/>
        <end position="511"/>
    </location>
</feature>
<dbReference type="Gene3D" id="3.30.1370.10">
    <property type="entry name" value="K Homology domain, type 1"/>
    <property type="match status" value="3"/>
</dbReference>
<feature type="compositionally biased region" description="Polar residues" evidence="3">
    <location>
        <begin position="49"/>
        <end position="77"/>
    </location>
</feature>
<dbReference type="OrthoDB" id="5204190at2759"/>
<gene>
    <name evidence="5" type="ORF">AMORRO_LOCUS13723</name>
</gene>
<feature type="compositionally biased region" description="Polar residues" evidence="3">
    <location>
        <begin position="423"/>
        <end position="435"/>
    </location>
</feature>
<dbReference type="EMBL" id="CAJVPV010024641">
    <property type="protein sequence ID" value="CAG8726927.1"/>
    <property type="molecule type" value="Genomic_DNA"/>
</dbReference>
<protein>
    <submittedName>
        <fullName evidence="5">14424_t:CDS:1</fullName>
    </submittedName>
</protein>
<feature type="compositionally biased region" description="Basic and acidic residues" evidence="3">
    <location>
        <begin position="107"/>
        <end position="120"/>
    </location>
</feature>